<accession>A0A6B1DZ79</accession>
<name>A0A6B1DZ79_9CHLR</name>
<gene>
    <name evidence="1" type="ORF">F4Y08_16910</name>
</gene>
<evidence type="ECO:0000313" key="1">
    <source>
        <dbReference type="EMBL" id="MYD91982.1"/>
    </source>
</evidence>
<dbReference type="EMBL" id="VXPY01000122">
    <property type="protein sequence ID" value="MYD91982.1"/>
    <property type="molecule type" value="Genomic_DNA"/>
</dbReference>
<reference evidence="1" key="1">
    <citation type="submission" date="2019-09" db="EMBL/GenBank/DDBJ databases">
        <title>Characterisation of the sponge microbiome using genome-centric metagenomics.</title>
        <authorList>
            <person name="Engelberts J.P."/>
            <person name="Robbins S.J."/>
            <person name="De Goeij J.M."/>
            <person name="Aranda M."/>
            <person name="Bell S.C."/>
            <person name="Webster N.S."/>
        </authorList>
    </citation>
    <scope>NUCLEOTIDE SEQUENCE</scope>
    <source>
        <strain evidence="1">SB0662_bin_9</strain>
    </source>
</reference>
<dbReference type="AlphaFoldDB" id="A0A6B1DZ79"/>
<comment type="caution">
    <text evidence="1">The sequence shown here is derived from an EMBL/GenBank/DDBJ whole genome shotgun (WGS) entry which is preliminary data.</text>
</comment>
<sequence length="59" mass="6707">MQQADAGDLSVLVDFLIAMARKSIRMVMADFAAEERMQVLGPDDPDYVYRKEDGWRNGI</sequence>
<protein>
    <submittedName>
        <fullName evidence="1">Uncharacterized protein</fullName>
    </submittedName>
</protein>
<organism evidence="1">
    <name type="scientific">Caldilineaceae bacterium SB0662_bin_9</name>
    <dbReference type="NCBI Taxonomy" id="2605258"/>
    <lineage>
        <taxon>Bacteria</taxon>
        <taxon>Bacillati</taxon>
        <taxon>Chloroflexota</taxon>
        <taxon>Caldilineae</taxon>
        <taxon>Caldilineales</taxon>
        <taxon>Caldilineaceae</taxon>
    </lineage>
</organism>
<proteinExistence type="predicted"/>